<evidence type="ECO:0000313" key="8">
    <source>
        <dbReference type="Proteomes" id="UP001153714"/>
    </source>
</evidence>
<proteinExistence type="inferred from homology"/>
<dbReference type="PANTHER" id="PTHR45677:SF10">
    <property type="entry name" value="GLUTAMATE DECARBOXYLASE"/>
    <property type="match status" value="1"/>
</dbReference>
<evidence type="ECO:0000256" key="2">
    <source>
        <dbReference type="ARBA" id="ARBA00009533"/>
    </source>
</evidence>
<dbReference type="GO" id="GO:0009449">
    <property type="term" value="P:gamma-aminobutyric acid biosynthetic process"/>
    <property type="evidence" value="ECO:0007669"/>
    <property type="project" value="TreeGrafter"/>
</dbReference>
<reference evidence="7" key="1">
    <citation type="submission" date="2021-12" db="EMBL/GenBank/DDBJ databases">
        <authorList>
            <person name="King R."/>
        </authorList>
    </citation>
    <scope>NUCLEOTIDE SEQUENCE</scope>
</reference>
<protein>
    <recommendedName>
        <fullName evidence="9">Glutamate decarboxylase</fullName>
    </recommendedName>
</protein>
<comment type="similarity">
    <text evidence="2 6">Belongs to the group II decarboxylase family.</text>
</comment>
<keyword evidence="8" id="KW-1185">Reference proteome</keyword>
<gene>
    <name evidence="7" type="ORF">DIATSA_LOCUS11527</name>
</gene>
<keyword evidence="3" id="KW-0210">Decarboxylase</keyword>
<dbReference type="EMBL" id="OU893337">
    <property type="protein sequence ID" value="CAG9794128.1"/>
    <property type="molecule type" value="Genomic_DNA"/>
</dbReference>
<dbReference type="Gene3D" id="3.90.1150.170">
    <property type="match status" value="2"/>
</dbReference>
<dbReference type="OrthoDB" id="392571at2759"/>
<comment type="cofactor">
    <cofactor evidence="1 6">
        <name>pyridoxal 5'-phosphate</name>
        <dbReference type="ChEBI" id="CHEBI:597326"/>
    </cofactor>
</comment>
<evidence type="ECO:0000313" key="7">
    <source>
        <dbReference type="EMBL" id="CAG9794128.1"/>
    </source>
</evidence>
<dbReference type="PANTHER" id="PTHR45677">
    <property type="entry name" value="GLUTAMATE DECARBOXYLASE-RELATED"/>
    <property type="match status" value="1"/>
</dbReference>
<dbReference type="GO" id="GO:0005737">
    <property type="term" value="C:cytoplasm"/>
    <property type="evidence" value="ECO:0007669"/>
    <property type="project" value="TreeGrafter"/>
</dbReference>
<evidence type="ECO:0000256" key="4">
    <source>
        <dbReference type="ARBA" id="ARBA00022898"/>
    </source>
</evidence>
<dbReference type="InterPro" id="IPR015421">
    <property type="entry name" value="PyrdxlP-dep_Trfase_major"/>
</dbReference>
<keyword evidence="5 6" id="KW-0456">Lyase</keyword>
<organism evidence="7 8">
    <name type="scientific">Diatraea saccharalis</name>
    <name type="common">sugarcane borer</name>
    <dbReference type="NCBI Taxonomy" id="40085"/>
    <lineage>
        <taxon>Eukaryota</taxon>
        <taxon>Metazoa</taxon>
        <taxon>Ecdysozoa</taxon>
        <taxon>Arthropoda</taxon>
        <taxon>Hexapoda</taxon>
        <taxon>Insecta</taxon>
        <taxon>Pterygota</taxon>
        <taxon>Neoptera</taxon>
        <taxon>Endopterygota</taxon>
        <taxon>Lepidoptera</taxon>
        <taxon>Glossata</taxon>
        <taxon>Ditrysia</taxon>
        <taxon>Pyraloidea</taxon>
        <taxon>Crambidae</taxon>
        <taxon>Crambinae</taxon>
        <taxon>Diatraea</taxon>
    </lineage>
</organism>
<dbReference type="Proteomes" id="UP001153714">
    <property type="component" value="Chromosome 6"/>
</dbReference>
<evidence type="ECO:0008006" key="9">
    <source>
        <dbReference type="Google" id="ProtNLM"/>
    </source>
</evidence>
<name>A0A9N9RCZ5_9NEOP</name>
<accession>A0A9N9RCZ5</accession>
<dbReference type="GO" id="GO:0030170">
    <property type="term" value="F:pyridoxal phosphate binding"/>
    <property type="evidence" value="ECO:0007669"/>
    <property type="project" value="InterPro"/>
</dbReference>
<dbReference type="SUPFAM" id="SSF53383">
    <property type="entry name" value="PLP-dependent transferases"/>
    <property type="match status" value="1"/>
</dbReference>
<dbReference type="InterPro" id="IPR015424">
    <property type="entry name" value="PyrdxlP-dep_Trfase"/>
</dbReference>
<dbReference type="Gene3D" id="3.40.640.10">
    <property type="entry name" value="Type I PLP-dependent aspartate aminotransferase-like (Major domain)"/>
    <property type="match status" value="1"/>
</dbReference>
<dbReference type="GO" id="GO:0004351">
    <property type="term" value="F:glutamate decarboxylase activity"/>
    <property type="evidence" value="ECO:0007669"/>
    <property type="project" value="TreeGrafter"/>
</dbReference>
<evidence type="ECO:0000256" key="5">
    <source>
        <dbReference type="ARBA" id="ARBA00023239"/>
    </source>
</evidence>
<dbReference type="Pfam" id="PF00282">
    <property type="entry name" value="Pyridoxal_deC"/>
    <property type="match status" value="2"/>
</dbReference>
<dbReference type="AlphaFoldDB" id="A0A9N9RCZ5"/>
<evidence type="ECO:0000256" key="3">
    <source>
        <dbReference type="ARBA" id="ARBA00022793"/>
    </source>
</evidence>
<sequence>MISNGRVPVTAFNPPTFKGGKEGEIGAEGGERMAALSGQGTPKLTSAVGNLYYDSILPYREDANTQTREFLARVVDVLLDYVQQVNDRNEKILEFKMPEEMMKVLDLELHEEPLPLRQLLEDCKMTLKNQVKTGHPHFFNQLSCGLDIISLAGEWLTAAANTNMFTYEIAPVFILMENVVLQKMRSMIGWKTGDSILAPGGSVSNLYAFLAARHHKFPQYKEKGLTSIPGHLVMFTSDQCHYSVKSCASVCGLGTDYCVCVPSDERGKMIPTELERLVRYHKDRGNVPFFVNATSGTTVLGAFDPLTEIADICQKYDMWMHVDGILLSCNAMSAEYLFMTDKIYDPRYDTGDKCVLVLSFLGVAWCIVTNTVARCREVPGKSGGTSGFERLMDRLMELSEYMVRRIREQPDKFHLLLEPEMVNVSFWYLPRQLRGIPHDKHKELKLGKGKMMQAGTIMVGYQPDDRHPNYFRNIISSAAVTEKDVDFLLAEMDRLGQDIIVD</sequence>
<reference evidence="7" key="2">
    <citation type="submission" date="2022-10" db="EMBL/GenBank/DDBJ databases">
        <authorList>
            <consortium name="ENA_rothamsted_submissions"/>
            <consortium name="culmorum"/>
            <person name="King R."/>
        </authorList>
    </citation>
    <scope>NUCLEOTIDE SEQUENCE</scope>
</reference>
<dbReference type="InterPro" id="IPR002129">
    <property type="entry name" value="PyrdxlP-dep_de-COase"/>
</dbReference>
<evidence type="ECO:0000256" key="1">
    <source>
        <dbReference type="ARBA" id="ARBA00001933"/>
    </source>
</evidence>
<evidence type="ECO:0000256" key="6">
    <source>
        <dbReference type="RuleBase" id="RU000382"/>
    </source>
</evidence>
<keyword evidence="4 6" id="KW-0663">Pyridoxal phosphate</keyword>